<proteinExistence type="predicted"/>
<reference evidence="1 2" key="1">
    <citation type="journal article" date="2013" name="Genome Announc.">
        <title>Genome Sequence of Serratia plymuthica Strain S13, an Endophyte with Germination- and Plant-Growth-Promoting Activity from the Flower of Styrian Oil Pumpkin.</title>
        <authorList>
            <person name="Muller H."/>
            <person name="Furnkranz M."/>
            <person name="Grube M."/>
            <person name="Berg G."/>
        </authorList>
    </citation>
    <scope>NUCLEOTIDE SEQUENCE [LARGE SCALE GENOMIC DNA]</scope>
    <source>
        <strain evidence="1">S13</strain>
    </source>
</reference>
<sequence>MAAILPPIVHLSNDKVLFQHILIFRFWVVAAARAL</sequence>
<evidence type="ECO:0000313" key="2">
    <source>
        <dbReference type="Proteomes" id="UP000014900"/>
    </source>
</evidence>
<dbReference type="KEGG" id="sry:M621_00260"/>
<dbReference type="AlphaFoldDB" id="S4YPL9"/>
<gene>
    <name evidence="1" type="ORF">M621_00260</name>
</gene>
<dbReference type="EMBL" id="CP006566">
    <property type="protein sequence ID" value="AGP46699.1"/>
    <property type="molecule type" value="Genomic_DNA"/>
</dbReference>
<evidence type="ECO:0000313" key="1">
    <source>
        <dbReference type="EMBL" id="AGP46699.1"/>
    </source>
</evidence>
<accession>S4YPL9</accession>
<protein>
    <submittedName>
        <fullName evidence="1">Uncharacterized protein</fullName>
    </submittedName>
</protein>
<organism evidence="1 2">
    <name type="scientific">Serratia plymuthica S13</name>
    <dbReference type="NCBI Taxonomy" id="1348660"/>
    <lineage>
        <taxon>Bacteria</taxon>
        <taxon>Pseudomonadati</taxon>
        <taxon>Pseudomonadota</taxon>
        <taxon>Gammaproteobacteria</taxon>
        <taxon>Enterobacterales</taxon>
        <taxon>Yersiniaceae</taxon>
        <taxon>Serratia</taxon>
    </lineage>
</organism>
<dbReference type="Proteomes" id="UP000014900">
    <property type="component" value="Chromosome"/>
</dbReference>
<name>S4YPL9_SERPL</name>
<dbReference type="HOGENOM" id="CLU_3367251_0_0_6"/>